<dbReference type="Proteomes" id="UP000515211">
    <property type="component" value="Chromosome 9"/>
</dbReference>
<dbReference type="RefSeq" id="XP_015938637.1">
    <property type="nucleotide sequence ID" value="XM_016083151.3"/>
</dbReference>
<accession>A0A6P4B9K5</accession>
<evidence type="ECO:0000313" key="2">
    <source>
        <dbReference type="RefSeq" id="XP_015938637.1"/>
    </source>
</evidence>
<name>A0A6P4B9K5_ARADU</name>
<organism evidence="1 2">
    <name type="scientific">Arachis duranensis</name>
    <name type="common">Wild peanut</name>
    <dbReference type="NCBI Taxonomy" id="130453"/>
    <lineage>
        <taxon>Eukaryota</taxon>
        <taxon>Viridiplantae</taxon>
        <taxon>Streptophyta</taxon>
        <taxon>Embryophyta</taxon>
        <taxon>Tracheophyta</taxon>
        <taxon>Spermatophyta</taxon>
        <taxon>Magnoliopsida</taxon>
        <taxon>eudicotyledons</taxon>
        <taxon>Gunneridae</taxon>
        <taxon>Pentapetalae</taxon>
        <taxon>rosids</taxon>
        <taxon>fabids</taxon>
        <taxon>Fabales</taxon>
        <taxon>Fabaceae</taxon>
        <taxon>Papilionoideae</taxon>
        <taxon>50 kb inversion clade</taxon>
        <taxon>dalbergioids sensu lato</taxon>
        <taxon>Dalbergieae</taxon>
        <taxon>Pterocarpus clade</taxon>
        <taxon>Arachis</taxon>
    </lineage>
</organism>
<gene>
    <name evidence="2" type="primary">LOC107464219</name>
</gene>
<dbReference type="AlphaFoldDB" id="A0A6P4B9K5"/>
<sequence>MVLPQWRRRPCCRRLCFLSCNSASSFPLSPFSLDSLAAVSPLAAVLPLAVVSPDAVHVAVEGKMINAGFFRSSFFCSSRYKLALSIGT</sequence>
<reference evidence="2" key="2">
    <citation type="submission" date="2025-08" db="UniProtKB">
        <authorList>
            <consortium name="RefSeq"/>
        </authorList>
    </citation>
    <scope>IDENTIFICATION</scope>
    <source>
        <tissue evidence="2">Whole plant</tissue>
    </source>
</reference>
<dbReference type="GeneID" id="107464219"/>
<protein>
    <submittedName>
        <fullName evidence="2">Uncharacterized protein LOC107464219 isoform X2</fullName>
    </submittedName>
</protein>
<proteinExistence type="predicted"/>
<reference evidence="1" key="1">
    <citation type="journal article" date="2016" name="Nat. Genet.">
        <title>The genome sequences of Arachis duranensis and Arachis ipaensis, the diploid ancestors of cultivated peanut.</title>
        <authorList>
            <person name="Bertioli D.J."/>
            <person name="Cannon S.B."/>
            <person name="Froenicke L."/>
            <person name="Huang G."/>
            <person name="Farmer A.D."/>
            <person name="Cannon E.K."/>
            <person name="Liu X."/>
            <person name="Gao D."/>
            <person name="Clevenger J."/>
            <person name="Dash S."/>
            <person name="Ren L."/>
            <person name="Moretzsohn M.C."/>
            <person name="Shirasawa K."/>
            <person name="Huang W."/>
            <person name="Vidigal B."/>
            <person name="Abernathy B."/>
            <person name="Chu Y."/>
            <person name="Niederhuth C.E."/>
            <person name="Umale P."/>
            <person name="Araujo A.C."/>
            <person name="Kozik A."/>
            <person name="Kim K.D."/>
            <person name="Burow M.D."/>
            <person name="Varshney R.K."/>
            <person name="Wang X."/>
            <person name="Zhang X."/>
            <person name="Barkley N."/>
            <person name="Guimaraes P.M."/>
            <person name="Isobe S."/>
            <person name="Guo B."/>
            <person name="Liao B."/>
            <person name="Stalker H.T."/>
            <person name="Schmitz R.J."/>
            <person name="Scheffler B.E."/>
            <person name="Leal-Bertioli S.C."/>
            <person name="Xun X."/>
            <person name="Jackson S.A."/>
            <person name="Michelmore R."/>
            <person name="Ozias-Akins P."/>
        </authorList>
    </citation>
    <scope>NUCLEOTIDE SEQUENCE [LARGE SCALE GENOMIC DNA]</scope>
    <source>
        <strain evidence="1">cv. V14167</strain>
    </source>
</reference>
<keyword evidence="1" id="KW-1185">Reference proteome</keyword>
<evidence type="ECO:0000313" key="1">
    <source>
        <dbReference type="Proteomes" id="UP000515211"/>
    </source>
</evidence>